<accession>A0AAV2KYD9</accession>
<comment type="similarity">
    <text evidence="1">Belongs to the TPRG1 family.</text>
</comment>
<dbReference type="PANTHER" id="PTHR31108:SF6">
    <property type="entry name" value="TUMOR PROTEIN P63-REGULATED GENE 1 PROTEIN"/>
    <property type="match status" value="1"/>
</dbReference>
<feature type="domain" description="HSac2" evidence="3">
    <location>
        <begin position="136"/>
        <end position="309"/>
    </location>
</feature>
<dbReference type="Proteomes" id="UP001497482">
    <property type="component" value="Chromosome 2"/>
</dbReference>
<evidence type="ECO:0000313" key="5">
    <source>
        <dbReference type="Proteomes" id="UP001497482"/>
    </source>
</evidence>
<dbReference type="Pfam" id="PF12456">
    <property type="entry name" value="hSac2"/>
    <property type="match status" value="1"/>
</dbReference>
<feature type="region of interest" description="Disordered" evidence="2">
    <location>
        <begin position="90"/>
        <end position="114"/>
    </location>
</feature>
<dbReference type="AlphaFoldDB" id="A0AAV2KYD9"/>
<gene>
    <name evidence="4" type="ORF">KC01_LOCUS22390</name>
</gene>
<dbReference type="PANTHER" id="PTHR31108">
    <property type="entry name" value="TUMOR PROTEIN P63-REGULATED GENE 1-LIKE PROTEIN"/>
    <property type="match status" value="1"/>
</dbReference>
<keyword evidence="5" id="KW-1185">Reference proteome</keyword>
<evidence type="ECO:0000313" key="4">
    <source>
        <dbReference type="EMBL" id="CAL1593261.1"/>
    </source>
</evidence>
<evidence type="ECO:0000259" key="3">
    <source>
        <dbReference type="PROSITE" id="PS51791"/>
    </source>
</evidence>
<evidence type="ECO:0000256" key="2">
    <source>
        <dbReference type="SAM" id="MobiDB-lite"/>
    </source>
</evidence>
<dbReference type="InterPro" id="IPR034753">
    <property type="entry name" value="hSac2"/>
</dbReference>
<dbReference type="GO" id="GO:0005737">
    <property type="term" value="C:cytoplasm"/>
    <property type="evidence" value="ECO:0007669"/>
    <property type="project" value="TreeGrafter"/>
</dbReference>
<name>A0AAV2KYD9_KNICA</name>
<feature type="compositionally biased region" description="Polar residues" evidence="2">
    <location>
        <begin position="1"/>
        <end position="17"/>
    </location>
</feature>
<proteinExistence type="inferred from homology"/>
<dbReference type="PROSITE" id="PS51791">
    <property type="entry name" value="HSAC2"/>
    <property type="match status" value="1"/>
</dbReference>
<evidence type="ECO:0000256" key="1">
    <source>
        <dbReference type="ARBA" id="ARBA00009163"/>
    </source>
</evidence>
<sequence>MRLQQELQSPRSLSSGTGAEPEPVTRGVQGQVKVCSGLEASPRGQQRLEAVHLLFTCFTGPVTMMVDTVEASGGTTGQMEHPLTSVEIAEEAEDAPGVTESKPRTEETRTGPQSASVYLPDVETALPLFKMKRFLVLRPGTLTQAIADVTRLVDKQMDGGVLGVWLMAEVDHWNNEKERLVMVTERSLLVFKYDFLMFNCEQVQRIPLHFVDRIAHGNFIFPKLSVQKREGEGVRVFWDRQREPSFTSRWNPFALDLPFITFTLHPINALCSTYNSLCNVMAFRDVLLGGAQKANAEKPIPGRANGVLLLHQPLLIDVYLGPMASFGNGNKLGYSMARGNLGF</sequence>
<dbReference type="InterPro" id="IPR040242">
    <property type="entry name" value="TPRG1-like"/>
</dbReference>
<reference evidence="4 5" key="1">
    <citation type="submission" date="2024-04" db="EMBL/GenBank/DDBJ databases">
        <authorList>
            <person name="Waldvogel A.-M."/>
            <person name="Schoenle A."/>
        </authorList>
    </citation>
    <scope>NUCLEOTIDE SEQUENCE [LARGE SCALE GENOMIC DNA]</scope>
</reference>
<dbReference type="EMBL" id="OZ035824">
    <property type="protein sequence ID" value="CAL1593261.1"/>
    <property type="molecule type" value="Genomic_DNA"/>
</dbReference>
<feature type="region of interest" description="Disordered" evidence="2">
    <location>
        <begin position="1"/>
        <end position="28"/>
    </location>
</feature>
<organism evidence="4 5">
    <name type="scientific">Knipowitschia caucasica</name>
    <name type="common">Caucasian dwarf goby</name>
    <name type="synonym">Pomatoschistus caucasicus</name>
    <dbReference type="NCBI Taxonomy" id="637954"/>
    <lineage>
        <taxon>Eukaryota</taxon>
        <taxon>Metazoa</taxon>
        <taxon>Chordata</taxon>
        <taxon>Craniata</taxon>
        <taxon>Vertebrata</taxon>
        <taxon>Euteleostomi</taxon>
        <taxon>Actinopterygii</taxon>
        <taxon>Neopterygii</taxon>
        <taxon>Teleostei</taxon>
        <taxon>Neoteleostei</taxon>
        <taxon>Acanthomorphata</taxon>
        <taxon>Gobiaria</taxon>
        <taxon>Gobiiformes</taxon>
        <taxon>Gobioidei</taxon>
        <taxon>Gobiidae</taxon>
        <taxon>Gobiinae</taxon>
        <taxon>Knipowitschia</taxon>
    </lineage>
</organism>
<dbReference type="InterPro" id="IPR022158">
    <property type="entry name" value="Inositol_phosphatase"/>
</dbReference>
<protein>
    <recommendedName>
        <fullName evidence="3">HSac2 domain-containing protein</fullName>
    </recommendedName>
</protein>